<dbReference type="InterPro" id="IPR036390">
    <property type="entry name" value="WH_DNA-bd_sf"/>
</dbReference>
<evidence type="ECO:0000313" key="2">
    <source>
        <dbReference type="EMBL" id="GAA2155969.1"/>
    </source>
</evidence>
<accession>A0ABP5LXJ7</accession>
<dbReference type="InterPro" id="IPR036388">
    <property type="entry name" value="WH-like_DNA-bd_sf"/>
</dbReference>
<evidence type="ECO:0000259" key="1">
    <source>
        <dbReference type="PROSITE" id="PS50043"/>
    </source>
</evidence>
<dbReference type="InterPro" id="IPR016032">
    <property type="entry name" value="Sig_transdc_resp-reg_C-effctor"/>
</dbReference>
<dbReference type="Proteomes" id="UP001422759">
    <property type="component" value="Unassembled WGS sequence"/>
</dbReference>
<dbReference type="SUPFAM" id="SSF46894">
    <property type="entry name" value="C-terminal effector domain of the bipartite response regulators"/>
    <property type="match status" value="1"/>
</dbReference>
<protein>
    <submittedName>
        <fullName evidence="2">LuxR family transcriptional regulator</fullName>
    </submittedName>
</protein>
<reference evidence="3" key="1">
    <citation type="journal article" date="2019" name="Int. J. Syst. Evol. Microbiol.">
        <title>The Global Catalogue of Microorganisms (GCM) 10K type strain sequencing project: providing services to taxonomists for standard genome sequencing and annotation.</title>
        <authorList>
            <consortium name="The Broad Institute Genomics Platform"/>
            <consortium name="The Broad Institute Genome Sequencing Center for Infectious Disease"/>
            <person name="Wu L."/>
            <person name="Ma J."/>
        </authorList>
    </citation>
    <scope>NUCLEOTIDE SEQUENCE [LARGE SCALE GENOMIC DNA]</scope>
    <source>
        <strain evidence="3">JCM 14560</strain>
    </source>
</reference>
<gene>
    <name evidence="2" type="ORF">GCM10009760_56430</name>
</gene>
<dbReference type="InterPro" id="IPR000792">
    <property type="entry name" value="Tscrpt_reg_LuxR_C"/>
</dbReference>
<dbReference type="EMBL" id="BAAANT010000049">
    <property type="protein sequence ID" value="GAA2155969.1"/>
    <property type="molecule type" value="Genomic_DNA"/>
</dbReference>
<name>A0ABP5LXJ7_9ACTN</name>
<dbReference type="InterPro" id="IPR002831">
    <property type="entry name" value="Tscrpt_reg_TrmB_N"/>
</dbReference>
<dbReference type="Pfam" id="PF01978">
    <property type="entry name" value="TrmB"/>
    <property type="match status" value="1"/>
</dbReference>
<comment type="caution">
    <text evidence="2">The sequence shown here is derived from an EMBL/GenBank/DDBJ whole genome shotgun (WGS) entry which is preliminary data.</text>
</comment>
<dbReference type="Pfam" id="PF00196">
    <property type="entry name" value="GerE"/>
    <property type="match status" value="1"/>
</dbReference>
<proteinExistence type="predicted"/>
<dbReference type="SMART" id="SM00421">
    <property type="entry name" value="HTH_LUXR"/>
    <property type="match status" value="1"/>
</dbReference>
<dbReference type="PROSITE" id="PS50043">
    <property type="entry name" value="HTH_LUXR_2"/>
    <property type="match status" value="1"/>
</dbReference>
<dbReference type="Gene3D" id="1.10.10.10">
    <property type="entry name" value="Winged helix-like DNA-binding domain superfamily/Winged helix DNA-binding domain"/>
    <property type="match status" value="2"/>
</dbReference>
<dbReference type="PANTHER" id="PTHR34293">
    <property type="entry name" value="HTH-TYPE TRANSCRIPTIONAL REGULATOR TRMBL2"/>
    <property type="match status" value="1"/>
</dbReference>
<dbReference type="InterPro" id="IPR051797">
    <property type="entry name" value="TrmB-like"/>
</dbReference>
<sequence>MLDMLGLDHASESVYRALLASPQESVQELGDRLGMTEPAVRDALDRLADLQLLRTSRELPGVMQPVSPELGLELILRSQEQDLVRRQREFELSKAAAARAIAAYADLRPNAPEGTTERLVGLDAIQSKLEVLGREVRSECLSVMPGGAQSPASLEASRPIDTAAMAGGVAVLTLYQDSARHDSATLAYARWMTEQGGQVRTRPTLPPRLLIVDREVAVVPIDPADTRLGALCSREAGIVAPLVALFEQTWQSAVPLGADRCKDTETGLSATEQELLRLLAAGLTDEVAGRRLGISARSVRRQMAGLMERLEASSRFEAGLKAAQRGWL</sequence>
<dbReference type="SUPFAM" id="SSF46785">
    <property type="entry name" value="Winged helix' DNA-binding domain"/>
    <property type="match status" value="1"/>
</dbReference>
<keyword evidence="3" id="KW-1185">Reference proteome</keyword>
<dbReference type="CDD" id="cd06170">
    <property type="entry name" value="LuxR_C_like"/>
    <property type="match status" value="1"/>
</dbReference>
<evidence type="ECO:0000313" key="3">
    <source>
        <dbReference type="Proteomes" id="UP001422759"/>
    </source>
</evidence>
<organism evidence="2 3">
    <name type="scientific">Kitasatospora kazusensis</name>
    <dbReference type="NCBI Taxonomy" id="407974"/>
    <lineage>
        <taxon>Bacteria</taxon>
        <taxon>Bacillati</taxon>
        <taxon>Actinomycetota</taxon>
        <taxon>Actinomycetes</taxon>
        <taxon>Kitasatosporales</taxon>
        <taxon>Streptomycetaceae</taxon>
        <taxon>Kitasatospora</taxon>
    </lineage>
</organism>
<dbReference type="PANTHER" id="PTHR34293:SF1">
    <property type="entry name" value="HTH-TYPE TRANSCRIPTIONAL REGULATOR TRMBL2"/>
    <property type="match status" value="1"/>
</dbReference>
<feature type="domain" description="HTH luxR-type" evidence="1">
    <location>
        <begin position="260"/>
        <end position="326"/>
    </location>
</feature>